<dbReference type="SUPFAM" id="SSF53335">
    <property type="entry name" value="S-adenosyl-L-methionine-dependent methyltransferases"/>
    <property type="match status" value="1"/>
</dbReference>
<dbReference type="EMBL" id="ML994644">
    <property type="protein sequence ID" value="KAF2183040.1"/>
    <property type="molecule type" value="Genomic_DNA"/>
</dbReference>
<gene>
    <name evidence="1" type="ORF">K469DRAFT_751668</name>
</gene>
<keyword evidence="1" id="KW-0489">Methyltransferase</keyword>
<dbReference type="InterPro" id="IPR029063">
    <property type="entry name" value="SAM-dependent_MTases_sf"/>
</dbReference>
<keyword evidence="1" id="KW-0808">Transferase</keyword>
<evidence type="ECO:0000313" key="1">
    <source>
        <dbReference type="EMBL" id="KAF2183040.1"/>
    </source>
</evidence>
<dbReference type="Proteomes" id="UP000800200">
    <property type="component" value="Unassembled WGS sequence"/>
</dbReference>
<dbReference type="PANTHER" id="PTHR43861">
    <property type="entry name" value="TRANS-ACONITATE 2-METHYLTRANSFERASE-RELATED"/>
    <property type="match status" value="1"/>
</dbReference>
<proteinExistence type="predicted"/>
<keyword evidence="2" id="KW-1185">Reference proteome</keyword>
<protein>
    <submittedName>
        <fullName evidence="1">S-adenosyl-L-methionine-dependent methyltransferase</fullName>
    </submittedName>
</protein>
<dbReference type="OrthoDB" id="3647at2759"/>
<organism evidence="1 2">
    <name type="scientific">Zopfia rhizophila CBS 207.26</name>
    <dbReference type="NCBI Taxonomy" id="1314779"/>
    <lineage>
        <taxon>Eukaryota</taxon>
        <taxon>Fungi</taxon>
        <taxon>Dikarya</taxon>
        <taxon>Ascomycota</taxon>
        <taxon>Pezizomycotina</taxon>
        <taxon>Dothideomycetes</taxon>
        <taxon>Dothideomycetes incertae sedis</taxon>
        <taxon>Zopfiaceae</taxon>
        <taxon>Zopfia</taxon>
    </lineage>
</organism>
<dbReference type="GO" id="GO:0032259">
    <property type="term" value="P:methylation"/>
    <property type="evidence" value="ECO:0007669"/>
    <property type="project" value="UniProtKB-KW"/>
</dbReference>
<dbReference type="Gene3D" id="3.40.50.150">
    <property type="entry name" value="Vaccinia Virus protein VP39"/>
    <property type="match status" value="1"/>
</dbReference>
<reference evidence="1" key="1">
    <citation type="journal article" date="2020" name="Stud. Mycol.">
        <title>101 Dothideomycetes genomes: a test case for predicting lifestyles and emergence of pathogens.</title>
        <authorList>
            <person name="Haridas S."/>
            <person name="Albert R."/>
            <person name="Binder M."/>
            <person name="Bloem J."/>
            <person name="Labutti K."/>
            <person name="Salamov A."/>
            <person name="Andreopoulos B."/>
            <person name="Baker S."/>
            <person name="Barry K."/>
            <person name="Bills G."/>
            <person name="Bluhm B."/>
            <person name="Cannon C."/>
            <person name="Castanera R."/>
            <person name="Culley D."/>
            <person name="Daum C."/>
            <person name="Ezra D."/>
            <person name="Gonzalez J."/>
            <person name="Henrissat B."/>
            <person name="Kuo A."/>
            <person name="Liang C."/>
            <person name="Lipzen A."/>
            <person name="Lutzoni F."/>
            <person name="Magnuson J."/>
            <person name="Mondo S."/>
            <person name="Nolan M."/>
            <person name="Ohm R."/>
            <person name="Pangilinan J."/>
            <person name="Park H.-J."/>
            <person name="Ramirez L."/>
            <person name="Alfaro M."/>
            <person name="Sun H."/>
            <person name="Tritt A."/>
            <person name="Yoshinaga Y."/>
            <person name="Zwiers L.-H."/>
            <person name="Turgeon B."/>
            <person name="Goodwin S."/>
            <person name="Spatafora J."/>
            <person name="Crous P."/>
            <person name="Grigoriev I."/>
        </authorList>
    </citation>
    <scope>NUCLEOTIDE SEQUENCE</scope>
    <source>
        <strain evidence="1">CBS 207.26</strain>
    </source>
</reference>
<accession>A0A6A6DYJ0</accession>
<sequence length="250" mass="27861">MALHVHTDDHDHINSDPGPMYQMEWVQKLIRQIQHCLQTNSAWLGIDQSKRQRVLDYACGNGTVSSALLAVFPEAVFQGMDIATSQVQRFNNEATKLLGESHGRMFAIQGDLNYPQPVLSEPEWSEFDAAIISMALHHVKDPVGFLARLRQRVKQDGALVVVDWLQQSSTTDGSHAAERRGGDHKYDAADMAKLSQGPKIWPGFSIHDIHADMTAAGCTDVDVREYPEPIDAPEQMLGYDRIFIAKATVL</sequence>
<dbReference type="GO" id="GO:0008168">
    <property type="term" value="F:methyltransferase activity"/>
    <property type="evidence" value="ECO:0007669"/>
    <property type="project" value="UniProtKB-KW"/>
</dbReference>
<dbReference type="PANTHER" id="PTHR43861:SF1">
    <property type="entry name" value="TRANS-ACONITATE 2-METHYLTRANSFERASE"/>
    <property type="match status" value="1"/>
</dbReference>
<dbReference type="Pfam" id="PF13489">
    <property type="entry name" value="Methyltransf_23"/>
    <property type="match status" value="1"/>
</dbReference>
<dbReference type="CDD" id="cd02440">
    <property type="entry name" value="AdoMet_MTases"/>
    <property type="match status" value="1"/>
</dbReference>
<dbReference type="AlphaFoldDB" id="A0A6A6DYJ0"/>
<name>A0A6A6DYJ0_9PEZI</name>
<evidence type="ECO:0000313" key="2">
    <source>
        <dbReference type="Proteomes" id="UP000800200"/>
    </source>
</evidence>